<sequence>GLPAYRITFGGVTGVADVAYLDGALYALLAGGDIDGGVRPNGLYRLDGAGGAELVADISAFIRDHPVAEKPGDYDTDGQPYAMLAVGGAFWVTEGNSNQLLRVGLDGTVTRIADLSRGHPIPTGIAPAPDGGAYVAFFTHAPYAEGTAKVVHVAADGTVTDAWTGLTLVTALAVGPDGALYALEMATGVDPDEPASIGPGTGTVVRRTGPDAAEEVVTGLALPVAMDFGPDGALYVAAPAFGADEGQGTILRLDLAAGQPVAVPTDLPPGPSCP</sequence>
<accession>A0A6J4UH23</accession>
<dbReference type="InterPro" id="IPR048031">
    <property type="entry name" value="ScyD/ScyE-like"/>
</dbReference>
<dbReference type="InterPro" id="IPR015943">
    <property type="entry name" value="WD40/YVTN_repeat-like_dom_sf"/>
</dbReference>
<evidence type="ECO:0008006" key="2">
    <source>
        <dbReference type="Google" id="ProtNLM"/>
    </source>
</evidence>
<reference evidence="1" key="1">
    <citation type="submission" date="2020-02" db="EMBL/GenBank/DDBJ databases">
        <authorList>
            <person name="Meier V. D."/>
        </authorList>
    </citation>
    <scope>NUCLEOTIDE SEQUENCE</scope>
    <source>
        <strain evidence="1">AVDCRST_MAG73</strain>
    </source>
</reference>
<dbReference type="EMBL" id="CADCWE010000168">
    <property type="protein sequence ID" value="CAA9547151.1"/>
    <property type="molecule type" value="Genomic_DNA"/>
</dbReference>
<proteinExistence type="predicted"/>
<dbReference type="SUPFAM" id="SSF63829">
    <property type="entry name" value="Calcium-dependent phosphotriesterase"/>
    <property type="match status" value="1"/>
</dbReference>
<gene>
    <name evidence="1" type="ORF">AVDCRST_MAG73-2525</name>
</gene>
<dbReference type="NCBIfam" id="NF033206">
    <property type="entry name" value="ScyE_fam"/>
    <property type="match status" value="1"/>
</dbReference>
<protein>
    <recommendedName>
        <fullName evidence="2">ScyD/ScyE family protein</fullName>
    </recommendedName>
</protein>
<dbReference type="Gene3D" id="2.130.10.10">
    <property type="entry name" value="YVTN repeat-like/Quinoprotein amine dehydrogenase"/>
    <property type="match status" value="1"/>
</dbReference>
<organism evidence="1">
    <name type="scientific">uncultured Thermomicrobiales bacterium</name>
    <dbReference type="NCBI Taxonomy" id="1645740"/>
    <lineage>
        <taxon>Bacteria</taxon>
        <taxon>Pseudomonadati</taxon>
        <taxon>Thermomicrobiota</taxon>
        <taxon>Thermomicrobia</taxon>
        <taxon>Thermomicrobiales</taxon>
        <taxon>environmental samples</taxon>
    </lineage>
</organism>
<feature type="non-terminal residue" evidence="1">
    <location>
        <position position="1"/>
    </location>
</feature>
<name>A0A6J4UH23_9BACT</name>
<dbReference type="AlphaFoldDB" id="A0A6J4UH23"/>
<evidence type="ECO:0000313" key="1">
    <source>
        <dbReference type="EMBL" id="CAA9547151.1"/>
    </source>
</evidence>